<feature type="transmembrane region" description="Helical" evidence="6">
    <location>
        <begin position="46"/>
        <end position="64"/>
    </location>
</feature>
<protein>
    <recommendedName>
        <fullName evidence="7">Amino acid transporter transmembrane domain-containing protein</fullName>
    </recommendedName>
</protein>
<evidence type="ECO:0000313" key="8">
    <source>
        <dbReference type="EMBL" id="KAJ9549314.1"/>
    </source>
</evidence>
<keyword evidence="2 6" id="KW-0812">Transmembrane</keyword>
<evidence type="ECO:0000256" key="2">
    <source>
        <dbReference type="ARBA" id="ARBA00022692"/>
    </source>
</evidence>
<keyword evidence="3" id="KW-0813">Transport</keyword>
<comment type="subcellular location">
    <subcellularLocation>
        <location evidence="1">Membrane</location>
        <topology evidence="1">Multi-pass membrane protein</topology>
    </subcellularLocation>
</comment>
<organism evidence="8 9">
    <name type="scientific">Centaurea solstitialis</name>
    <name type="common">yellow star-thistle</name>
    <dbReference type="NCBI Taxonomy" id="347529"/>
    <lineage>
        <taxon>Eukaryota</taxon>
        <taxon>Viridiplantae</taxon>
        <taxon>Streptophyta</taxon>
        <taxon>Embryophyta</taxon>
        <taxon>Tracheophyta</taxon>
        <taxon>Spermatophyta</taxon>
        <taxon>Magnoliopsida</taxon>
        <taxon>eudicotyledons</taxon>
        <taxon>Gunneridae</taxon>
        <taxon>Pentapetalae</taxon>
        <taxon>asterids</taxon>
        <taxon>campanulids</taxon>
        <taxon>Asterales</taxon>
        <taxon>Asteraceae</taxon>
        <taxon>Carduoideae</taxon>
        <taxon>Cardueae</taxon>
        <taxon>Centaureinae</taxon>
        <taxon>Centaurea</taxon>
    </lineage>
</organism>
<feature type="domain" description="Amino acid transporter transmembrane" evidence="7">
    <location>
        <begin position="22"/>
        <end position="211"/>
    </location>
</feature>
<proteinExistence type="predicted"/>
<evidence type="ECO:0000256" key="3">
    <source>
        <dbReference type="ARBA" id="ARBA00022970"/>
    </source>
</evidence>
<dbReference type="Proteomes" id="UP001172457">
    <property type="component" value="Chromosome 5"/>
</dbReference>
<evidence type="ECO:0000259" key="7">
    <source>
        <dbReference type="Pfam" id="PF01490"/>
    </source>
</evidence>
<keyword evidence="5 6" id="KW-0472">Membrane</keyword>
<gene>
    <name evidence="8" type="ORF">OSB04_021857</name>
</gene>
<feature type="transmembrane region" description="Helical" evidence="6">
    <location>
        <begin position="154"/>
        <end position="176"/>
    </location>
</feature>
<reference evidence="8" key="1">
    <citation type="submission" date="2023-03" db="EMBL/GenBank/DDBJ databases">
        <title>Chromosome-scale reference genome and RAD-based genetic map of yellow starthistle (Centaurea solstitialis) reveal putative structural variation and QTLs associated with invader traits.</title>
        <authorList>
            <person name="Reatini B."/>
            <person name="Cang F.A."/>
            <person name="Jiang Q."/>
            <person name="Mckibben M.T.W."/>
            <person name="Barker M.S."/>
            <person name="Rieseberg L.H."/>
            <person name="Dlugosch K.M."/>
        </authorList>
    </citation>
    <scope>NUCLEOTIDE SEQUENCE</scope>
    <source>
        <strain evidence="8">CAN-66</strain>
        <tissue evidence="8">Leaf</tissue>
    </source>
</reference>
<feature type="transmembrane region" description="Helical" evidence="6">
    <location>
        <begin position="123"/>
        <end position="147"/>
    </location>
</feature>
<dbReference type="GO" id="GO:0015179">
    <property type="term" value="F:L-amino acid transmembrane transporter activity"/>
    <property type="evidence" value="ECO:0007669"/>
    <property type="project" value="TreeGrafter"/>
</dbReference>
<sequence length="244" mass="27362">MAKRRIIDERMPSASKYANTPNLVNQVVGMRILSIPYALFEGSWCSIFIFFLVATLCLCTRILLHKCMESRPIIKTYPDTGQMAFRKKGRVITQTFVYLEPYLVDVQFLILKGNNLTKLFPNVSLNILGRTLIGKQCFVLLTTFVVLPTTWLTGLGVLAFLSAGGILSSIIIPLAIESGGVFDGVGFHQRDTLWKLHGLPTTLSLYTFAIVVIAFSRPYVIPCKGSQVSPRYPNLYICVKYIRI</sequence>
<dbReference type="InterPro" id="IPR013057">
    <property type="entry name" value="AA_transpt_TM"/>
</dbReference>
<dbReference type="GO" id="GO:0005774">
    <property type="term" value="C:vacuolar membrane"/>
    <property type="evidence" value="ECO:0007669"/>
    <property type="project" value="TreeGrafter"/>
</dbReference>
<feature type="transmembrane region" description="Helical" evidence="6">
    <location>
        <begin position="196"/>
        <end position="215"/>
    </location>
</feature>
<comment type="caution">
    <text evidence="8">The sequence shown here is derived from an EMBL/GenBank/DDBJ whole genome shotgun (WGS) entry which is preliminary data.</text>
</comment>
<dbReference type="PANTHER" id="PTHR22950">
    <property type="entry name" value="AMINO ACID TRANSPORTER"/>
    <property type="match status" value="1"/>
</dbReference>
<keyword evidence="9" id="KW-1185">Reference proteome</keyword>
<dbReference type="PANTHER" id="PTHR22950:SF698">
    <property type="entry name" value="AMINO ACID TRANSPORTER TRANSMEMBRANE DOMAIN-CONTAINING PROTEIN"/>
    <property type="match status" value="1"/>
</dbReference>
<evidence type="ECO:0000256" key="6">
    <source>
        <dbReference type="SAM" id="Phobius"/>
    </source>
</evidence>
<keyword evidence="3" id="KW-0029">Amino-acid transport</keyword>
<dbReference type="AlphaFoldDB" id="A0AA38SUZ6"/>
<keyword evidence="4 6" id="KW-1133">Transmembrane helix</keyword>
<evidence type="ECO:0000256" key="5">
    <source>
        <dbReference type="ARBA" id="ARBA00023136"/>
    </source>
</evidence>
<evidence type="ECO:0000256" key="4">
    <source>
        <dbReference type="ARBA" id="ARBA00022989"/>
    </source>
</evidence>
<name>A0AA38SUZ6_9ASTR</name>
<evidence type="ECO:0000256" key="1">
    <source>
        <dbReference type="ARBA" id="ARBA00004141"/>
    </source>
</evidence>
<evidence type="ECO:0000313" key="9">
    <source>
        <dbReference type="Proteomes" id="UP001172457"/>
    </source>
</evidence>
<dbReference type="EMBL" id="JARYMX010000005">
    <property type="protein sequence ID" value="KAJ9549314.1"/>
    <property type="molecule type" value="Genomic_DNA"/>
</dbReference>
<accession>A0AA38SUZ6</accession>
<dbReference type="Pfam" id="PF01490">
    <property type="entry name" value="Aa_trans"/>
    <property type="match status" value="1"/>
</dbReference>